<reference evidence="17 18" key="1">
    <citation type="journal article" date="2013" name="Int. J. Syst. Evol. Microbiol.">
        <title>Tumebacillus flagellatus sp. nov., an alpha-amylase/pullulanase-producing bacterium isolated from cassava wastewater.</title>
        <authorList>
            <person name="Wang Q."/>
            <person name="Xie N."/>
            <person name="Qin Y."/>
            <person name="Shen N."/>
            <person name="Zhu J."/>
            <person name="Mi H."/>
            <person name="Huang R."/>
        </authorList>
    </citation>
    <scope>NUCLEOTIDE SEQUENCE [LARGE SCALE GENOMIC DNA]</scope>
    <source>
        <strain evidence="17 18">GST4</strain>
    </source>
</reference>
<feature type="active site" description="Proton acceptor" evidence="15">
    <location>
        <position position="127"/>
    </location>
</feature>
<dbReference type="GO" id="GO:0003872">
    <property type="term" value="F:6-phosphofructokinase activity"/>
    <property type="evidence" value="ECO:0007669"/>
    <property type="project" value="UniProtKB-UniRule"/>
</dbReference>
<comment type="activity regulation">
    <text evidence="15">Allosterically activated by ADP and other diphosphonucleosides, and allosterically inhibited by phosphoenolpyruvate.</text>
</comment>
<dbReference type="STRING" id="1157490.EL26_17315"/>
<evidence type="ECO:0000256" key="1">
    <source>
        <dbReference type="ARBA" id="ARBA00001946"/>
    </source>
</evidence>
<feature type="binding site" evidence="15">
    <location>
        <position position="11"/>
    </location>
    <ligand>
        <name>ATP</name>
        <dbReference type="ChEBI" id="CHEBI:30616"/>
    </ligand>
</feature>
<dbReference type="RefSeq" id="WP_038091344.1">
    <property type="nucleotide sequence ID" value="NZ_JMIR01000028.1"/>
</dbReference>
<evidence type="ECO:0000256" key="4">
    <source>
        <dbReference type="ARBA" id="ARBA00004679"/>
    </source>
</evidence>
<name>A0A074LQG7_9BACL</name>
<organism evidence="17 18">
    <name type="scientific">Tumebacillus flagellatus</name>
    <dbReference type="NCBI Taxonomy" id="1157490"/>
    <lineage>
        <taxon>Bacteria</taxon>
        <taxon>Bacillati</taxon>
        <taxon>Bacillota</taxon>
        <taxon>Bacilli</taxon>
        <taxon>Bacillales</taxon>
        <taxon>Alicyclobacillaceae</taxon>
        <taxon>Tumebacillus</taxon>
    </lineage>
</organism>
<evidence type="ECO:0000256" key="7">
    <source>
        <dbReference type="ARBA" id="ARBA00022679"/>
    </source>
</evidence>
<evidence type="ECO:0000256" key="8">
    <source>
        <dbReference type="ARBA" id="ARBA00022723"/>
    </source>
</evidence>
<dbReference type="InterPro" id="IPR012828">
    <property type="entry name" value="PFKA_ATP_prok"/>
</dbReference>
<feature type="domain" description="Phosphofructokinase" evidence="16">
    <location>
        <begin position="3"/>
        <end position="275"/>
    </location>
</feature>
<feature type="binding site" description="in other chain" evidence="15">
    <location>
        <begin position="185"/>
        <end position="187"/>
    </location>
    <ligand>
        <name>ADP</name>
        <dbReference type="ChEBI" id="CHEBI:456216"/>
        <note>allosteric activator; ligand shared between dimeric partners</note>
    </ligand>
</feature>
<dbReference type="SUPFAM" id="SSF53784">
    <property type="entry name" value="Phosphofructokinase"/>
    <property type="match status" value="1"/>
</dbReference>
<feature type="binding site" evidence="15">
    <location>
        <begin position="102"/>
        <end position="105"/>
    </location>
    <ligand>
        <name>ATP</name>
        <dbReference type="ChEBI" id="CHEBI:30616"/>
    </ligand>
</feature>
<dbReference type="Proteomes" id="UP000027931">
    <property type="component" value="Unassembled WGS sequence"/>
</dbReference>
<proteinExistence type="inferred from homology"/>
<comment type="subcellular location">
    <subcellularLocation>
        <location evidence="3 15">Cytoplasm</location>
    </subcellularLocation>
</comment>
<dbReference type="Gene3D" id="3.40.50.450">
    <property type="match status" value="1"/>
</dbReference>
<dbReference type="GO" id="GO:0006002">
    <property type="term" value="P:fructose 6-phosphate metabolic process"/>
    <property type="evidence" value="ECO:0007669"/>
    <property type="project" value="UniProtKB-UniRule"/>
</dbReference>
<dbReference type="InterPro" id="IPR035966">
    <property type="entry name" value="PKF_sf"/>
</dbReference>
<dbReference type="InterPro" id="IPR000023">
    <property type="entry name" value="Phosphofructokinase_dom"/>
</dbReference>
<evidence type="ECO:0000256" key="14">
    <source>
        <dbReference type="ARBA" id="ARBA00048070"/>
    </source>
</evidence>
<feature type="binding site" evidence="15">
    <location>
        <position position="243"/>
    </location>
    <ligand>
        <name>substrate</name>
        <note>ligand shared between dimeric partners</note>
    </ligand>
</feature>
<evidence type="ECO:0000313" key="18">
    <source>
        <dbReference type="Proteomes" id="UP000027931"/>
    </source>
</evidence>
<dbReference type="eggNOG" id="COG0205">
    <property type="taxonomic scope" value="Bacteria"/>
</dbReference>
<dbReference type="Pfam" id="PF00365">
    <property type="entry name" value="PFK"/>
    <property type="match status" value="1"/>
</dbReference>
<keyword evidence="13 15" id="KW-0324">Glycolysis</keyword>
<keyword evidence="11 15" id="KW-0067">ATP-binding</keyword>
<comment type="pathway">
    <text evidence="4 15">Carbohydrate degradation; glycolysis; D-glyceraldehyde 3-phosphate and glycerone phosphate from D-glucose: step 3/4.</text>
</comment>
<dbReference type="UniPathway" id="UPA00109">
    <property type="reaction ID" value="UER00182"/>
</dbReference>
<dbReference type="EMBL" id="JMIR01000028">
    <property type="protein sequence ID" value="KEO82068.1"/>
    <property type="molecule type" value="Genomic_DNA"/>
</dbReference>
<evidence type="ECO:0000256" key="15">
    <source>
        <dbReference type="HAMAP-Rule" id="MF_00339"/>
    </source>
</evidence>
<comment type="function">
    <text evidence="2 15">Catalyzes the phosphorylation of D-fructose 6-phosphate to fructose 1,6-bisphosphate by ATP, the first committing step of glycolysis.</text>
</comment>
<feature type="binding site" description="in other chain" evidence="15">
    <location>
        <begin position="125"/>
        <end position="127"/>
    </location>
    <ligand>
        <name>substrate</name>
        <note>ligand shared between dimeric partners</note>
    </ligand>
</feature>
<feature type="binding site" description="in other chain" evidence="15">
    <location>
        <begin position="169"/>
        <end position="171"/>
    </location>
    <ligand>
        <name>substrate</name>
        <note>ligand shared between dimeric partners</note>
    </ligand>
</feature>
<dbReference type="NCBIfam" id="TIGR02482">
    <property type="entry name" value="PFKA_ATP"/>
    <property type="match status" value="1"/>
</dbReference>
<dbReference type="PANTHER" id="PTHR13697:SF4">
    <property type="entry name" value="ATP-DEPENDENT 6-PHOSPHOFRUCTOKINASE"/>
    <property type="match status" value="1"/>
</dbReference>
<evidence type="ECO:0000256" key="10">
    <source>
        <dbReference type="ARBA" id="ARBA00022777"/>
    </source>
</evidence>
<comment type="similarity">
    <text evidence="15">Belongs to the phosphofructokinase type A (PFKA) family. ATP-dependent PFK group I subfamily. Prokaryotic clade 'B1' sub-subfamily.</text>
</comment>
<dbReference type="PRINTS" id="PR00476">
    <property type="entry name" value="PHFRCTKINASE"/>
</dbReference>
<comment type="caution">
    <text evidence="17">The sequence shown here is derived from an EMBL/GenBank/DDBJ whole genome shotgun (WGS) entry which is preliminary data.</text>
</comment>
<evidence type="ECO:0000256" key="11">
    <source>
        <dbReference type="ARBA" id="ARBA00022840"/>
    </source>
</evidence>
<dbReference type="FunFam" id="3.40.50.450:FF:000001">
    <property type="entry name" value="ATP-dependent 6-phosphofructokinase"/>
    <property type="match status" value="1"/>
</dbReference>
<feature type="binding site" description="in other chain" evidence="15">
    <location>
        <position position="222"/>
    </location>
    <ligand>
        <name>substrate</name>
        <note>ligand shared between dimeric partners</note>
    </ligand>
</feature>
<dbReference type="GO" id="GO:0005945">
    <property type="term" value="C:6-phosphofructokinase complex"/>
    <property type="evidence" value="ECO:0007669"/>
    <property type="project" value="TreeGrafter"/>
</dbReference>
<dbReference type="GO" id="GO:0042802">
    <property type="term" value="F:identical protein binding"/>
    <property type="evidence" value="ECO:0007669"/>
    <property type="project" value="TreeGrafter"/>
</dbReference>
<comment type="cofactor">
    <cofactor evidence="1 15">
        <name>Mg(2+)</name>
        <dbReference type="ChEBI" id="CHEBI:18420"/>
    </cofactor>
</comment>
<dbReference type="PIRSF" id="PIRSF000532">
    <property type="entry name" value="ATP_PFK_prok"/>
    <property type="match status" value="1"/>
</dbReference>
<comment type="caution">
    <text evidence="15">Lacks conserved residue(s) required for the propagation of feature annotation.</text>
</comment>
<dbReference type="InterPro" id="IPR022953">
    <property type="entry name" value="ATP_PFK"/>
</dbReference>
<dbReference type="OrthoDB" id="9802503at2"/>
<evidence type="ECO:0000256" key="9">
    <source>
        <dbReference type="ARBA" id="ARBA00022741"/>
    </source>
</evidence>
<dbReference type="InterPro" id="IPR015912">
    <property type="entry name" value="Phosphofructokinase_CS"/>
</dbReference>
<dbReference type="Gene3D" id="3.40.50.460">
    <property type="entry name" value="Phosphofructokinase domain"/>
    <property type="match status" value="1"/>
</dbReference>
<evidence type="ECO:0000256" key="13">
    <source>
        <dbReference type="ARBA" id="ARBA00023152"/>
    </source>
</evidence>
<evidence type="ECO:0000256" key="5">
    <source>
        <dbReference type="ARBA" id="ARBA00022490"/>
    </source>
</evidence>
<dbReference type="EC" id="2.7.1.11" evidence="15"/>
<feature type="binding site" description="in other chain" evidence="15">
    <location>
        <begin position="213"/>
        <end position="215"/>
    </location>
    <ligand>
        <name>ADP</name>
        <dbReference type="ChEBI" id="CHEBI:456216"/>
        <note>allosteric activator; ligand shared between dimeric partners</note>
    </ligand>
</feature>
<evidence type="ECO:0000256" key="3">
    <source>
        <dbReference type="ARBA" id="ARBA00004496"/>
    </source>
</evidence>
<dbReference type="GO" id="GO:0048029">
    <property type="term" value="F:monosaccharide binding"/>
    <property type="evidence" value="ECO:0007669"/>
    <property type="project" value="TreeGrafter"/>
</dbReference>
<evidence type="ECO:0000259" key="16">
    <source>
        <dbReference type="Pfam" id="PF00365"/>
    </source>
</evidence>
<dbReference type="NCBIfam" id="NF002872">
    <property type="entry name" value="PRK03202.1"/>
    <property type="match status" value="1"/>
</dbReference>
<gene>
    <name evidence="15" type="primary">pfkA</name>
    <name evidence="17" type="ORF">EL26_17315</name>
</gene>
<keyword evidence="9 15" id="KW-0547">Nucleotide-binding</keyword>
<feature type="binding site" evidence="15">
    <location>
        <position position="103"/>
    </location>
    <ligand>
        <name>Mg(2+)</name>
        <dbReference type="ChEBI" id="CHEBI:18420"/>
        <note>catalytic</note>
    </ligand>
</feature>
<dbReference type="InterPro" id="IPR012003">
    <property type="entry name" value="ATP_PFK_prok-type"/>
</dbReference>
<protein>
    <recommendedName>
        <fullName evidence="15">ATP-dependent 6-phosphofructokinase</fullName>
        <shortName evidence="15">ATP-PFK</shortName>
        <shortName evidence="15">Phosphofructokinase</shortName>
        <ecNumber evidence="15">2.7.1.11</ecNumber>
    </recommendedName>
    <alternativeName>
        <fullName evidence="15">Phosphohexokinase</fullName>
    </alternativeName>
</protein>
<dbReference type="FunFam" id="3.40.50.460:FF:000002">
    <property type="entry name" value="ATP-dependent 6-phosphofructokinase"/>
    <property type="match status" value="1"/>
</dbReference>
<keyword evidence="6 15" id="KW-0021">Allosteric enzyme</keyword>
<keyword evidence="12 15" id="KW-0460">Magnesium</keyword>
<dbReference type="HAMAP" id="MF_00339">
    <property type="entry name" value="Phosphofructokinase_I_B1"/>
    <property type="match status" value="1"/>
</dbReference>
<feature type="binding site" evidence="15">
    <location>
        <begin position="72"/>
        <end position="73"/>
    </location>
    <ligand>
        <name>ATP</name>
        <dbReference type="ChEBI" id="CHEBI:30616"/>
    </ligand>
</feature>
<feature type="binding site" description="in other chain" evidence="15">
    <location>
        <position position="211"/>
    </location>
    <ligand>
        <name>ADP</name>
        <dbReference type="ChEBI" id="CHEBI:456216"/>
        <note>allosteric activator; ligand shared between dimeric partners</note>
    </ligand>
</feature>
<comment type="catalytic activity">
    <reaction evidence="14 15">
        <text>beta-D-fructose 6-phosphate + ATP = beta-D-fructose 1,6-bisphosphate + ADP + H(+)</text>
        <dbReference type="Rhea" id="RHEA:16109"/>
        <dbReference type="ChEBI" id="CHEBI:15378"/>
        <dbReference type="ChEBI" id="CHEBI:30616"/>
        <dbReference type="ChEBI" id="CHEBI:32966"/>
        <dbReference type="ChEBI" id="CHEBI:57634"/>
        <dbReference type="ChEBI" id="CHEBI:456216"/>
        <dbReference type="EC" id="2.7.1.11"/>
    </reaction>
</comment>
<dbReference type="GO" id="GO:0005524">
    <property type="term" value="F:ATP binding"/>
    <property type="evidence" value="ECO:0007669"/>
    <property type="project" value="UniProtKB-UniRule"/>
</dbReference>
<dbReference type="GO" id="GO:0016208">
    <property type="term" value="F:AMP binding"/>
    <property type="evidence" value="ECO:0007669"/>
    <property type="project" value="TreeGrafter"/>
</dbReference>
<keyword evidence="8 15" id="KW-0479">Metal-binding</keyword>
<feature type="binding site" description="in other chain" evidence="15">
    <location>
        <begin position="249"/>
        <end position="252"/>
    </location>
    <ligand>
        <name>substrate</name>
        <note>ligand shared between dimeric partners</note>
    </ligand>
</feature>
<keyword evidence="5 15" id="KW-0963">Cytoplasm</keyword>
<comment type="subunit">
    <text evidence="15">Homotetramer.</text>
</comment>
<feature type="binding site" evidence="15">
    <location>
        <position position="162"/>
    </location>
    <ligand>
        <name>substrate</name>
        <note>ligand shared between dimeric partners</note>
    </ligand>
</feature>
<keyword evidence="7 15" id="KW-0808">Transferase</keyword>
<dbReference type="PANTHER" id="PTHR13697">
    <property type="entry name" value="PHOSPHOFRUCTOKINASE"/>
    <property type="match status" value="1"/>
</dbReference>
<evidence type="ECO:0000256" key="12">
    <source>
        <dbReference type="ARBA" id="ARBA00022842"/>
    </source>
</evidence>
<feature type="binding site" description="in other chain" evidence="15">
    <location>
        <position position="154"/>
    </location>
    <ligand>
        <name>ADP</name>
        <dbReference type="ChEBI" id="CHEBI:456216"/>
        <note>allosteric activator; ligand shared between dimeric partners</note>
    </ligand>
</feature>
<dbReference type="GO" id="GO:0061621">
    <property type="term" value="P:canonical glycolysis"/>
    <property type="evidence" value="ECO:0007669"/>
    <property type="project" value="TreeGrafter"/>
</dbReference>
<feature type="binding site" evidence="15">
    <location>
        <begin position="21"/>
        <end position="25"/>
    </location>
    <ligand>
        <name>ADP</name>
        <dbReference type="ChEBI" id="CHEBI:456216"/>
        <note>allosteric activator; ligand shared between dimeric partners</note>
    </ligand>
</feature>
<evidence type="ECO:0000313" key="17">
    <source>
        <dbReference type="EMBL" id="KEO82068.1"/>
    </source>
</evidence>
<dbReference type="GO" id="GO:0046872">
    <property type="term" value="F:metal ion binding"/>
    <property type="evidence" value="ECO:0007669"/>
    <property type="project" value="UniProtKB-KW"/>
</dbReference>
<keyword evidence="10 15" id="KW-0418">Kinase</keyword>
<keyword evidence="18" id="KW-1185">Reference proteome</keyword>
<dbReference type="AlphaFoldDB" id="A0A074LQG7"/>
<evidence type="ECO:0000256" key="6">
    <source>
        <dbReference type="ARBA" id="ARBA00022533"/>
    </source>
</evidence>
<dbReference type="GO" id="GO:0070095">
    <property type="term" value="F:fructose-6-phosphate binding"/>
    <property type="evidence" value="ECO:0007669"/>
    <property type="project" value="TreeGrafter"/>
</dbReference>
<dbReference type="PROSITE" id="PS00433">
    <property type="entry name" value="PHOSPHOFRUCTOKINASE"/>
    <property type="match status" value="1"/>
</dbReference>
<evidence type="ECO:0000256" key="2">
    <source>
        <dbReference type="ARBA" id="ARBA00002659"/>
    </source>
</evidence>
<sequence length="319" mass="33366">MRKIGVLTSGGDAPGMNAAIRAVVRKAIFHGLEVAGIKRGYTGLISGDIVPMDLGSVGDIIHRGGTILQTARCEEFKSEAGREKAIAKLKEHGIDGLVVIGGDGSFRGAQLLSEKGIPTIGIPGTIDNDIPCTDYTIGFDTAVNTVIDAVDKIRDTATSHERTYVIEVMGRNAGDIALLAGVACGAENVLVPEAKYDIAAIVEKLQRGAARGKKHSLILVAEGAGKGFAIGEVIRELTGWDTRVTVLGHIQRGGSPTAFDRMLASKMGAHAVDLLLEGQKAMMIGVQGGKIVGTDINDALCTPRTPDMSLYELAGVLSI</sequence>
<accession>A0A074LQG7</accession>
<dbReference type="GO" id="GO:0030388">
    <property type="term" value="P:fructose 1,6-bisphosphate metabolic process"/>
    <property type="evidence" value="ECO:0007669"/>
    <property type="project" value="TreeGrafter"/>
</dbReference>